<name>A0A3P7JBV1_STRVU</name>
<sequence length="33" mass="3646">MPEISAVDASVIGQLKVDPVTKQMLESMVRLIF</sequence>
<evidence type="ECO:0000313" key="2">
    <source>
        <dbReference type="Proteomes" id="UP000270094"/>
    </source>
</evidence>
<accession>A0A3P7JBV1</accession>
<organism evidence="1 2">
    <name type="scientific">Strongylus vulgaris</name>
    <name type="common">Blood worm</name>
    <dbReference type="NCBI Taxonomy" id="40348"/>
    <lineage>
        <taxon>Eukaryota</taxon>
        <taxon>Metazoa</taxon>
        <taxon>Ecdysozoa</taxon>
        <taxon>Nematoda</taxon>
        <taxon>Chromadorea</taxon>
        <taxon>Rhabditida</taxon>
        <taxon>Rhabditina</taxon>
        <taxon>Rhabditomorpha</taxon>
        <taxon>Strongyloidea</taxon>
        <taxon>Strongylidae</taxon>
        <taxon>Strongylus</taxon>
    </lineage>
</organism>
<evidence type="ECO:0000313" key="1">
    <source>
        <dbReference type="EMBL" id="VDM83020.1"/>
    </source>
</evidence>
<gene>
    <name evidence="1" type="ORF">SVUK_LOCUS18018</name>
</gene>
<dbReference type="Proteomes" id="UP000270094">
    <property type="component" value="Unassembled WGS sequence"/>
</dbReference>
<dbReference type="EMBL" id="UYYB01120624">
    <property type="protein sequence ID" value="VDM83020.1"/>
    <property type="molecule type" value="Genomic_DNA"/>
</dbReference>
<keyword evidence="2" id="KW-1185">Reference proteome</keyword>
<proteinExistence type="predicted"/>
<protein>
    <submittedName>
        <fullName evidence="1">Uncharacterized protein</fullName>
    </submittedName>
</protein>
<dbReference type="AlphaFoldDB" id="A0A3P7JBV1"/>
<reference evidence="1 2" key="1">
    <citation type="submission" date="2018-11" db="EMBL/GenBank/DDBJ databases">
        <authorList>
            <consortium name="Pathogen Informatics"/>
        </authorList>
    </citation>
    <scope>NUCLEOTIDE SEQUENCE [LARGE SCALE GENOMIC DNA]</scope>
</reference>